<dbReference type="Gene3D" id="6.10.140.190">
    <property type="match status" value="1"/>
</dbReference>
<dbReference type="EMBL" id="CP019912">
    <property type="protein sequence ID" value="AQW31650.1"/>
    <property type="molecule type" value="Genomic_DNA"/>
</dbReference>
<dbReference type="PANTHER" id="PTHR43252">
    <property type="entry name" value="TRANSCRIPTIONAL REGULATOR YQJI"/>
    <property type="match status" value="1"/>
</dbReference>
<evidence type="ECO:0000313" key="3">
    <source>
        <dbReference type="EMBL" id="AQW31650.1"/>
    </source>
</evidence>
<dbReference type="InterPro" id="IPR005149">
    <property type="entry name" value="Tscrpt_reg_PadR_N"/>
</dbReference>
<proteinExistence type="predicted"/>
<dbReference type="Gene3D" id="1.10.10.10">
    <property type="entry name" value="Winged helix-like DNA-binding domain superfamily/Winged helix DNA-binding domain"/>
    <property type="match status" value="1"/>
</dbReference>
<organism evidence="3 4">
    <name type="scientific">blood disease bacterium A2-HR MARDI</name>
    <dbReference type="NCBI Taxonomy" id="1944648"/>
    <lineage>
        <taxon>Bacteria</taxon>
        <taxon>Pseudomonadati</taxon>
        <taxon>Pseudomonadota</taxon>
        <taxon>Betaproteobacteria</taxon>
        <taxon>Burkholderiales</taxon>
        <taxon>Burkholderiaceae</taxon>
        <taxon>Ralstonia</taxon>
        <taxon>Ralstonia solanacearum species complex</taxon>
    </lineage>
</organism>
<feature type="domain" description="Transcription regulator PadR C-terminal" evidence="2">
    <location>
        <begin position="90"/>
        <end position="172"/>
    </location>
</feature>
<dbReference type="AlphaFoldDB" id="A0A1U9VLU4"/>
<dbReference type="InterPro" id="IPR036390">
    <property type="entry name" value="WH_DNA-bd_sf"/>
</dbReference>
<protein>
    <submittedName>
        <fullName evidence="3">PadR family transcriptional regulator</fullName>
    </submittedName>
</protein>
<dbReference type="PANTHER" id="PTHR43252:SF4">
    <property type="entry name" value="TRANSCRIPTIONAL REGULATORY PROTEIN"/>
    <property type="match status" value="1"/>
</dbReference>
<geneLocation type="plasmid" evidence="3">
    <name>unnamed</name>
</geneLocation>
<reference evidence="3 4" key="1">
    <citation type="submission" date="2017-02" db="EMBL/GenBank/DDBJ databases">
        <title>Blood Disease Bacterium A2-HR MARDI.</title>
        <authorList>
            <person name="Badrun R."/>
            <person name="Abu Bakar N."/>
            <person name="Laboh R."/>
        </authorList>
    </citation>
    <scope>NUCLEOTIDE SEQUENCE [LARGE SCALE GENOMIC DNA]</scope>
    <source>
        <strain evidence="3 4">A2-HR MARDI</strain>
        <plasmid evidence="4">Plasmid</plasmid>
    </source>
</reference>
<evidence type="ECO:0000259" key="2">
    <source>
        <dbReference type="Pfam" id="PF10400"/>
    </source>
</evidence>
<accession>A0A1U9VLU4</accession>
<gene>
    <name evidence="3" type="ORF">B0B51_16850</name>
</gene>
<evidence type="ECO:0000313" key="4">
    <source>
        <dbReference type="Proteomes" id="UP000189628"/>
    </source>
</evidence>
<name>A0A1U9VLU4_9RALS</name>
<dbReference type="Pfam" id="PF03551">
    <property type="entry name" value="PadR"/>
    <property type="match status" value="1"/>
</dbReference>
<keyword evidence="3" id="KW-0614">Plasmid</keyword>
<dbReference type="InterPro" id="IPR018309">
    <property type="entry name" value="Tscrpt_reg_PadR_C"/>
</dbReference>
<dbReference type="RefSeq" id="WP_078223235.1">
    <property type="nucleotide sequence ID" value="NZ_CP019912.1"/>
</dbReference>
<dbReference type="Pfam" id="PF10400">
    <property type="entry name" value="Vir_act_alpha_C"/>
    <property type="match status" value="1"/>
</dbReference>
<dbReference type="InterPro" id="IPR036388">
    <property type="entry name" value="WH-like_DNA-bd_sf"/>
</dbReference>
<sequence>MSIQHALLTSLLEKPSSGYELARRFDKSMGYFWSATHQQIYRELGRMAEVGWVSVEEEEDGRKKTYTVLPSGREELIRWALEPTVSSDNREELLVKLRAEAVIGPIGLADEMQRLIEQHRARLATYREIERRDFSAAELTRVQRLQHIVLRRGIVYEEGWLTWADEVLPLLESSAVPVPA</sequence>
<dbReference type="Proteomes" id="UP000189628">
    <property type="component" value="Plasmid unnamed"/>
</dbReference>
<feature type="domain" description="Transcription regulator PadR N-terminal" evidence="1">
    <location>
        <begin position="7"/>
        <end position="76"/>
    </location>
</feature>
<evidence type="ECO:0000259" key="1">
    <source>
        <dbReference type="Pfam" id="PF03551"/>
    </source>
</evidence>
<dbReference type="SUPFAM" id="SSF46785">
    <property type="entry name" value="Winged helix' DNA-binding domain"/>
    <property type="match status" value="1"/>
</dbReference>